<sequence>MKTLQDEYGVKVNVQNLVDVGKLAVVELTEPSLQRAGIMKIARSVLFKDFENDRLKEVNKNCDKPLLSEQQVMYGVIGSYLCFDIGRQLSVWLPLEANMVFGLRSRRVERNPYNDQLI</sequence>
<name>A0ACB9H9I1_CICIN</name>
<evidence type="ECO:0000313" key="1">
    <source>
        <dbReference type="EMBL" id="KAI3791825.1"/>
    </source>
</evidence>
<reference evidence="1 2" key="2">
    <citation type="journal article" date="2022" name="Mol. Ecol. Resour.">
        <title>The genomes of chicory, endive, great burdock and yacon provide insights into Asteraceae paleo-polyploidization history and plant inulin production.</title>
        <authorList>
            <person name="Fan W."/>
            <person name="Wang S."/>
            <person name="Wang H."/>
            <person name="Wang A."/>
            <person name="Jiang F."/>
            <person name="Liu H."/>
            <person name="Zhao H."/>
            <person name="Xu D."/>
            <person name="Zhang Y."/>
        </authorList>
    </citation>
    <scope>NUCLEOTIDE SEQUENCE [LARGE SCALE GENOMIC DNA]</scope>
    <source>
        <strain evidence="2">cv. Punajuju</strain>
        <tissue evidence="1">Leaves</tissue>
    </source>
</reference>
<comment type="caution">
    <text evidence="1">The sequence shown here is derived from an EMBL/GenBank/DDBJ whole genome shotgun (WGS) entry which is preliminary data.</text>
</comment>
<dbReference type="EMBL" id="CM042009">
    <property type="protein sequence ID" value="KAI3791825.1"/>
    <property type="molecule type" value="Genomic_DNA"/>
</dbReference>
<proteinExistence type="predicted"/>
<reference evidence="2" key="1">
    <citation type="journal article" date="2022" name="Mol. Ecol. Resour.">
        <title>The genomes of chicory, endive, great burdock and yacon provide insights into Asteraceae palaeo-polyploidization history and plant inulin production.</title>
        <authorList>
            <person name="Fan W."/>
            <person name="Wang S."/>
            <person name="Wang H."/>
            <person name="Wang A."/>
            <person name="Jiang F."/>
            <person name="Liu H."/>
            <person name="Zhao H."/>
            <person name="Xu D."/>
            <person name="Zhang Y."/>
        </authorList>
    </citation>
    <scope>NUCLEOTIDE SEQUENCE [LARGE SCALE GENOMIC DNA]</scope>
    <source>
        <strain evidence="2">cv. Punajuju</strain>
    </source>
</reference>
<organism evidence="1 2">
    <name type="scientific">Cichorium intybus</name>
    <name type="common">Chicory</name>
    <dbReference type="NCBI Taxonomy" id="13427"/>
    <lineage>
        <taxon>Eukaryota</taxon>
        <taxon>Viridiplantae</taxon>
        <taxon>Streptophyta</taxon>
        <taxon>Embryophyta</taxon>
        <taxon>Tracheophyta</taxon>
        <taxon>Spermatophyta</taxon>
        <taxon>Magnoliopsida</taxon>
        <taxon>eudicotyledons</taxon>
        <taxon>Gunneridae</taxon>
        <taxon>Pentapetalae</taxon>
        <taxon>asterids</taxon>
        <taxon>campanulids</taxon>
        <taxon>Asterales</taxon>
        <taxon>Asteraceae</taxon>
        <taxon>Cichorioideae</taxon>
        <taxon>Cichorieae</taxon>
        <taxon>Cichoriinae</taxon>
        <taxon>Cichorium</taxon>
    </lineage>
</organism>
<gene>
    <name evidence="1" type="ORF">L2E82_05688</name>
</gene>
<evidence type="ECO:0000313" key="2">
    <source>
        <dbReference type="Proteomes" id="UP001055811"/>
    </source>
</evidence>
<accession>A0ACB9H9I1</accession>
<keyword evidence="2" id="KW-1185">Reference proteome</keyword>
<protein>
    <submittedName>
        <fullName evidence="1">Uncharacterized protein</fullName>
    </submittedName>
</protein>
<dbReference type="Proteomes" id="UP001055811">
    <property type="component" value="Linkage Group LG01"/>
</dbReference>